<dbReference type="EMBL" id="BSDZ01000094">
    <property type="protein sequence ID" value="GLI70625.1"/>
    <property type="molecule type" value="Genomic_DNA"/>
</dbReference>
<protein>
    <submittedName>
        <fullName evidence="1">Uncharacterized protein</fullName>
    </submittedName>
</protein>
<keyword evidence="2" id="KW-1185">Reference proteome</keyword>
<accession>A0ABQ5SM80</accession>
<reference evidence="1 2" key="1">
    <citation type="journal article" date="2023" name="IScience">
        <title>Expanded male sex-determining region conserved during the evolution of homothallism in the green alga Volvox.</title>
        <authorList>
            <person name="Yamamoto K."/>
            <person name="Matsuzaki R."/>
            <person name="Mahakham W."/>
            <person name="Heman W."/>
            <person name="Sekimoto H."/>
            <person name="Kawachi M."/>
            <person name="Minakuchi Y."/>
            <person name="Toyoda A."/>
            <person name="Nozaki H."/>
        </authorList>
    </citation>
    <scope>NUCLEOTIDE SEQUENCE [LARGE SCALE GENOMIC DNA]</scope>
    <source>
        <strain evidence="1 2">NIES-4468</strain>
    </source>
</reference>
<gene>
    <name evidence="1" type="ORF">VaNZ11_015559</name>
</gene>
<sequence>MARPRPGSCVGLLQRDVGRRRPQTLASLPGLRHSIHEKIRDNIVIPSLGTDQCEVGIPLISGAFQVAVSSLRTVNGALLNGSQMMLIDKATTSLARIMLGQSASPSMQLAVSRALNIAALIGYPASRISTLMGSISQPDLVPRLTSAGELASLISAVLSPTAMGSLSLSFRAVATASSLAVACINIGAATQGLFYFDHHQVDVLSRAEEALELVSSCAGVLENGQELIGLAAELTQAAKLWVAQARVQCKSSTAGSGDN</sequence>
<proteinExistence type="predicted"/>
<evidence type="ECO:0000313" key="2">
    <source>
        <dbReference type="Proteomes" id="UP001165090"/>
    </source>
</evidence>
<dbReference type="Proteomes" id="UP001165090">
    <property type="component" value="Unassembled WGS sequence"/>
</dbReference>
<comment type="caution">
    <text evidence="1">The sequence shown here is derived from an EMBL/GenBank/DDBJ whole genome shotgun (WGS) entry which is preliminary data.</text>
</comment>
<evidence type="ECO:0000313" key="1">
    <source>
        <dbReference type="EMBL" id="GLI70625.1"/>
    </source>
</evidence>
<organism evidence="1 2">
    <name type="scientific">Volvox africanus</name>
    <dbReference type="NCBI Taxonomy" id="51714"/>
    <lineage>
        <taxon>Eukaryota</taxon>
        <taxon>Viridiplantae</taxon>
        <taxon>Chlorophyta</taxon>
        <taxon>core chlorophytes</taxon>
        <taxon>Chlorophyceae</taxon>
        <taxon>CS clade</taxon>
        <taxon>Chlamydomonadales</taxon>
        <taxon>Volvocaceae</taxon>
        <taxon>Volvox</taxon>
    </lineage>
</organism>
<name>A0ABQ5SM80_9CHLO</name>